<dbReference type="CDD" id="cd00093">
    <property type="entry name" value="HTH_XRE"/>
    <property type="match status" value="1"/>
</dbReference>
<dbReference type="InterPro" id="IPR001387">
    <property type="entry name" value="Cro/C1-type_HTH"/>
</dbReference>
<gene>
    <name evidence="5" type="ORF">KHX94_05960</name>
</gene>
<accession>A0ABX8DJK2</accession>
<evidence type="ECO:0000259" key="4">
    <source>
        <dbReference type="PROSITE" id="PS50943"/>
    </source>
</evidence>
<dbReference type="EMBL" id="CP074572">
    <property type="protein sequence ID" value="QVK24132.1"/>
    <property type="molecule type" value="Genomic_DNA"/>
</dbReference>
<reference evidence="5 6" key="1">
    <citation type="journal article" date="2012" name="Int. J. Syst. Evol. Microbiol.">
        <title>Shewanella dokdonensis sp. nov., isolated from seawater.</title>
        <authorList>
            <person name="Sung H.R."/>
            <person name="Yoon J.H."/>
            <person name="Ghim S.Y."/>
        </authorList>
    </citation>
    <scope>NUCLEOTIDE SEQUENCE [LARGE SCALE GENOMIC DNA]</scope>
    <source>
        <strain evidence="5 6">DSM 23626</strain>
    </source>
</reference>
<keyword evidence="3" id="KW-0804">Transcription</keyword>
<name>A0ABX8DJK2_9GAMM</name>
<dbReference type="InterPro" id="IPR050807">
    <property type="entry name" value="TransReg_Diox_bact_type"/>
</dbReference>
<dbReference type="PANTHER" id="PTHR46797:SF23">
    <property type="entry name" value="HTH-TYPE TRANSCRIPTIONAL REGULATOR SUTR"/>
    <property type="match status" value="1"/>
</dbReference>
<keyword evidence="1" id="KW-0805">Transcription regulation</keyword>
<dbReference type="PROSITE" id="PS50943">
    <property type="entry name" value="HTH_CROC1"/>
    <property type="match status" value="1"/>
</dbReference>
<feature type="domain" description="HTH cro/C1-type" evidence="4">
    <location>
        <begin position="12"/>
        <end position="66"/>
    </location>
</feature>
<dbReference type="Proteomes" id="UP000676428">
    <property type="component" value="Chromosome"/>
</dbReference>
<dbReference type="SUPFAM" id="SSF47413">
    <property type="entry name" value="lambda repressor-like DNA-binding domains"/>
    <property type="match status" value="1"/>
</dbReference>
<keyword evidence="6" id="KW-1185">Reference proteome</keyword>
<dbReference type="Pfam" id="PF01381">
    <property type="entry name" value="HTH_3"/>
    <property type="match status" value="1"/>
</dbReference>
<protein>
    <submittedName>
        <fullName evidence="5">Helix-turn-helix transcriptional regulator</fullName>
    </submittedName>
</protein>
<evidence type="ECO:0000313" key="5">
    <source>
        <dbReference type="EMBL" id="QVK24132.1"/>
    </source>
</evidence>
<organism evidence="5 6">
    <name type="scientific">Shewanella dokdonensis</name>
    <dbReference type="NCBI Taxonomy" id="712036"/>
    <lineage>
        <taxon>Bacteria</taxon>
        <taxon>Pseudomonadati</taxon>
        <taxon>Pseudomonadota</taxon>
        <taxon>Gammaproteobacteria</taxon>
        <taxon>Alteromonadales</taxon>
        <taxon>Shewanellaceae</taxon>
        <taxon>Shewanella</taxon>
    </lineage>
</organism>
<proteinExistence type="predicted"/>
<dbReference type="InterPro" id="IPR010982">
    <property type="entry name" value="Lambda_DNA-bd_dom_sf"/>
</dbReference>
<evidence type="ECO:0000256" key="3">
    <source>
        <dbReference type="ARBA" id="ARBA00023163"/>
    </source>
</evidence>
<keyword evidence="2" id="KW-0238">DNA-binding</keyword>
<evidence type="ECO:0000313" key="6">
    <source>
        <dbReference type="Proteomes" id="UP000676428"/>
    </source>
</evidence>
<dbReference type="RefSeq" id="WP_213682745.1">
    <property type="nucleotide sequence ID" value="NZ_CP074572.1"/>
</dbReference>
<evidence type="ECO:0000256" key="1">
    <source>
        <dbReference type="ARBA" id="ARBA00023015"/>
    </source>
</evidence>
<sequence length="75" mass="8575">MNNLAVKVGLSVRQMRKQKELSQDELALRAEIDRSYVGRIERAEANITLDMLYKIAEVLGCEAIELLPTREELDN</sequence>
<evidence type="ECO:0000256" key="2">
    <source>
        <dbReference type="ARBA" id="ARBA00023125"/>
    </source>
</evidence>
<dbReference type="SMART" id="SM00530">
    <property type="entry name" value="HTH_XRE"/>
    <property type="match status" value="1"/>
</dbReference>
<dbReference type="PANTHER" id="PTHR46797">
    <property type="entry name" value="HTH-TYPE TRANSCRIPTIONAL REGULATOR"/>
    <property type="match status" value="1"/>
</dbReference>
<dbReference type="Gene3D" id="1.10.260.40">
    <property type="entry name" value="lambda repressor-like DNA-binding domains"/>
    <property type="match status" value="1"/>
</dbReference>